<evidence type="ECO:0000256" key="4">
    <source>
        <dbReference type="SAM" id="MobiDB-lite"/>
    </source>
</evidence>
<evidence type="ECO:0000256" key="5">
    <source>
        <dbReference type="SAM" id="Phobius"/>
    </source>
</evidence>
<evidence type="ECO:0000313" key="8">
    <source>
        <dbReference type="Proteomes" id="UP001516061"/>
    </source>
</evidence>
<keyword evidence="2" id="KW-0201">Cytochrome c-type biogenesis</keyword>
<sequence>MSAMLLPDWLLPFLGVATVLAALFGASLVAAGGHDHPQAPRRRAWQALAPGLGAPLALLALYVALGHPVALDPARRAPDSADAVESMVERLAARLERDGGDIDGWLMLARSLKVTGRHREAAAAYEKAATRAVQDPELLADWIEARILADDHHFDARSRELLAQAMALAPEHPAVLMMRVLAALDRGDATAARQGLKRLSAQYAPGSADRQALDEALRRLDAGEDPRTAPRGTRAPQETEIR</sequence>
<evidence type="ECO:0000256" key="1">
    <source>
        <dbReference type="ARBA" id="ARBA00022737"/>
    </source>
</evidence>
<keyword evidence="5" id="KW-0812">Transmembrane</keyword>
<evidence type="ECO:0000256" key="2">
    <source>
        <dbReference type="ARBA" id="ARBA00022748"/>
    </source>
</evidence>
<dbReference type="Pfam" id="PF23914">
    <property type="entry name" value="TPR_CcmH_CycH"/>
    <property type="match status" value="1"/>
</dbReference>
<feature type="region of interest" description="Disordered" evidence="4">
    <location>
        <begin position="219"/>
        <end position="242"/>
    </location>
</feature>
<feature type="domain" description="Cytochrome c-type biogenesis protein H TPR" evidence="6">
    <location>
        <begin position="87"/>
        <end position="202"/>
    </location>
</feature>
<accession>A0ABX2G0Q2</accession>
<dbReference type="InterPro" id="IPR056413">
    <property type="entry name" value="TPR_CcmH_CycH"/>
</dbReference>
<keyword evidence="5" id="KW-1133">Transmembrane helix</keyword>
<dbReference type="InterPro" id="IPR051263">
    <property type="entry name" value="C-type_cytochrome_biogenesis"/>
</dbReference>
<proteinExistence type="predicted"/>
<dbReference type="PANTHER" id="PTHR47870:SF1">
    <property type="entry name" value="CYTOCHROME C-TYPE BIOGENESIS PROTEIN CCMH"/>
    <property type="match status" value="1"/>
</dbReference>
<keyword evidence="8" id="KW-1185">Reference proteome</keyword>
<organism evidence="7 8">
    <name type="scientific">Sphaerotilus uruguayifluvii</name>
    <dbReference type="NCBI Taxonomy" id="2735897"/>
    <lineage>
        <taxon>Bacteria</taxon>
        <taxon>Pseudomonadati</taxon>
        <taxon>Pseudomonadota</taxon>
        <taxon>Betaproteobacteria</taxon>
        <taxon>Burkholderiales</taxon>
        <taxon>Sphaerotilaceae</taxon>
        <taxon>Sphaerotilus</taxon>
    </lineage>
</organism>
<dbReference type="Proteomes" id="UP001516061">
    <property type="component" value="Unassembled WGS sequence"/>
</dbReference>
<comment type="caution">
    <text evidence="7">The sequence shown here is derived from an EMBL/GenBank/DDBJ whole genome shotgun (WGS) entry which is preliminary data.</text>
</comment>
<keyword evidence="3" id="KW-0802">TPR repeat</keyword>
<evidence type="ECO:0000256" key="3">
    <source>
        <dbReference type="ARBA" id="ARBA00022803"/>
    </source>
</evidence>
<evidence type="ECO:0000313" key="7">
    <source>
        <dbReference type="EMBL" id="NRT54987.1"/>
    </source>
</evidence>
<dbReference type="InterPro" id="IPR011990">
    <property type="entry name" value="TPR-like_helical_dom_sf"/>
</dbReference>
<feature type="transmembrane region" description="Helical" evidence="5">
    <location>
        <begin position="47"/>
        <end position="65"/>
    </location>
</feature>
<evidence type="ECO:0000259" key="6">
    <source>
        <dbReference type="Pfam" id="PF23914"/>
    </source>
</evidence>
<reference evidence="7 8" key="1">
    <citation type="submission" date="2020-05" db="EMBL/GenBank/DDBJ databases">
        <title>Genomic Encyclopedia of Type Strains, Phase IV (KMG-V): Genome sequencing to study the core and pangenomes of soil and plant-associated prokaryotes.</title>
        <authorList>
            <person name="Whitman W."/>
        </authorList>
    </citation>
    <scope>NUCLEOTIDE SEQUENCE [LARGE SCALE GENOMIC DNA]</scope>
    <source>
        <strain evidence="7 8">C29</strain>
    </source>
</reference>
<feature type="compositionally biased region" description="Basic and acidic residues" evidence="4">
    <location>
        <begin position="219"/>
        <end position="228"/>
    </location>
</feature>
<keyword evidence="5" id="KW-0472">Membrane</keyword>
<dbReference type="PANTHER" id="PTHR47870">
    <property type="entry name" value="CYTOCHROME C-TYPE BIOGENESIS PROTEIN CCMH"/>
    <property type="match status" value="1"/>
</dbReference>
<gene>
    <name evidence="7" type="ORF">HNQ01_000697</name>
</gene>
<name>A0ABX2G0Q2_9BURK</name>
<dbReference type="EMBL" id="JABSNM010000002">
    <property type="protein sequence ID" value="NRT54987.1"/>
    <property type="molecule type" value="Genomic_DNA"/>
</dbReference>
<keyword evidence="1" id="KW-0677">Repeat</keyword>
<protein>
    <submittedName>
        <fullName evidence="7">Cytochrome c-type biogenesis protein CcmH</fullName>
    </submittedName>
</protein>
<dbReference type="SUPFAM" id="SSF48452">
    <property type="entry name" value="TPR-like"/>
    <property type="match status" value="1"/>
</dbReference>
<dbReference type="Gene3D" id="1.25.40.10">
    <property type="entry name" value="Tetratricopeptide repeat domain"/>
    <property type="match status" value="1"/>
</dbReference>